<dbReference type="Gene3D" id="1.10.1200.10">
    <property type="entry name" value="ACP-like"/>
    <property type="match status" value="1"/>
</dbReference>
<dbReference type="Proteomes" id="UP000095743">
    <property type="component" value="Chromosome"/>
</dbReference>
<dbReference type="PROSITE" id="PS50075">
    <property type="entry name" value="CARRIER"/>
    <property type="match status" value="1"/>
</dbReference>
<proteinExistence type="predicted"/>
<dbReference type="InterPro" id="IPR009081">
    <property type="entry name" value="PP-bd_ACP"/>
</dbReference>
<dbReference type="AlphaFoldDB" id="A0A1D8GF84"/>
<evidence type="ECO:0000259" key="1">
    <source>
        <dbReference type="PROSITE" id="PS50075"/>
    </source>
</evidence>
<gene>
    <name evidence="2" type="ORF">Gferi_08240</name>
</gene>
<evidence type="ECO:0000313" key="2">
    <source>
        <dbReference type="EMBL" id="AOT69567.1"/>
    </source>
</evidence>
<dbReference type="STRING" id="1424294.Gferi_08240"/>
<reference evidence="2 3" key="1">
    <citation type="submission" date="2016-09" db="EMBL/GenBank/DDBJ databases">
        <title>Genomic analysis reveals versatility of anaerobic energy metabolism of Geosporobacter ferrireducens IRF9 of phylum Firmicutes.</title>
        <authorList>
            <person name="Kim S.-J."/>
        </authorList>
    </citation>
    <scope>NUCLEOTIDE SEQUENCE [LARGE SCALE GENOMIC DNA]</scope>
    <source>
        <strain evidence="2 3">IRF9</strain>
    </source>
</reference>
<evidence type="ECO:0000313" key="3">
    <source>
        <dbReference type="Proteomes" id="UP000095743"/>
    </source>
</evidence>
<dbReference type="Pfam" id="PF00550">
    <property type="entry name" value="PP-binding"/>
    <property type="match status" value="1"/>
</dbReference>
<organism evidence="2 3">
    <name type="scientific">Geosporobacter ferrireducens</name>
    <dbReference type="NCBI Taxonomy" id="1424294"/>
    <lineage>
        <taxon>Bacteria</taxon>
        <taxon>Bacillati</taxon>
        <taxon>Bacillota</taxon>
        <taxon>Clostridia</taxon>
        <taxon>Peptostreptococcales</taxon>
        <taxon>Thermotaleaceae</taxon>
        <taxon>Geosporobacter</taxon>
    </lineage>
</organism>
<dbReference type="SUPFAM" id="SSF47336">
    <property type="entry name" value="ACP-like"/>
    <property type="match status" value="1"/>
</dbReference>
<protein>
    <recommendedName>
        <fullName evidence="1">Carrier domain-containing protein</fullName>
    </recommendedName>
</protein>
<dbReference type="InterPro" id="IPR036736">
    <property type="entry name" value="ACP-like_sf"/>
</dbReference>
<dbReference type="EMBL" id="CP017269">
    <property type="protein sequence ID" value="AOT69567.1"/>
    <property type="molecule type" value="Genomic_DNA"/>
</dbReference>
<sequence>MTTINEDVFKIVAQVAKKKSEDLNLETRLAEDLMLKSMSKIELAALLENKFNITISNFEIRLPKNIKEIIELVQSKIK</sequence>
<feature type="domain" description="Carrier" evidence="1">
    <location>
        <begin position="2"/>
        <end position="77"/>
    </location>
</feature>
<dbReference type="KEGG" id="gfe:Gferi_08240"/>
<accession>A0A1D8GF84</accession>
<keyword evidence="3" id="KW-1185">Reference proteome</keyword>
<name>A0A1D8GF84_9FIRM</name>
<dbReference type="RefSeq" id="WP_069975385.1">
    <property type="nucleotide sequence ID" value="NZ_CP017269.1"/>
</dbReference>